<evidence type="ECO:0000313" key="3">
    <source>
        <dbReference type="Proteomes" id="UP001589693"/>
    </source>
</evidence>
<sequence length="120" mass="12223">MIKRFVLAAVLAAGVVPALAGPASAADAGCGAEVGGLRACLVLQGGQLVATGHAATEAAKKNVKIEICRRYEACTPMTPGLKLKGWPDAKGHHGSFEAVVFNGKHSAQSKVLVIPAKPRA</sequence>
<evidence type="ECO:0000256" key="1">
    <source>
        <dbReference type="SAM" id="SignalP"/>
    </source>
</evidence>
<dbReference type="EMBL" id="JBHLZU010000003">
    <property type="protein sequence ID" value="MFB9903172.1"/>
    <property type="molecule type" value="Genomic_DNA"/>
</dbReference>
<evidence type="ECO:0008006" key="4">
    <source>
        <dbReference type="Google" id="ProtNLM"/>
    </source>
</evidence>
<evidence type="ECO:0000313" key="2">
    <source>
        <dbReference type="EMBL" id="MFB9903172.1"/>
    </source>
</evidence>
<keyword evidence="1" id="KW-0732">Signal</keyword>
<reference evidence="2 3" key="1">
    <citation type="submission" date="2024-09" db="EMBL/GenBank/DDBJ databases">
        <authorList>
            <person name="Sun Q."/>
            <person name="Mori K."/>
        </authorList>
    </citation>
    <scope>NUCLEOTIDE SEQUENCE [LARGE SCALE GENOMIC DNA]</scope>
    <source>
        <strain evidence="2 3">TBRC 7907</strain>
    </source>
</reference>
<protein>
    <recommendedName>
        <fullName evidence="4">Secreted protein</fullName>
    </recommendedName>
</protein>
<dbReference type="RefSeq" id="WP_377850304.1">
    <property type="nucleotide sequence ID" value="NZ_JBHLZU010000003.1"/>
</dbReference>
<proteinExistence type="predicted"/>
<feature type="chain" id="PRO_5045848091" description="Secreted protein" evidence="1">
    <location>
        <begin position="21"/>
        <end position="120"/>
    </location>
</feature>
<comment type="caution">
    <text evidence="2">The sequence shown here is derived from an EMBL/GenBank/DDBJ whole genome shotgun (WGS) entry which is preliminary data.</text>
</comment>
<name>A0ABV5ZQK2_9PSEU</name>
<organism evidence="2 3">
    <name type="scientific">Allokutzneria oryzae</name>
    <dbReference type="NCBI Taxonomy" id="1378989"/>
    <lineage>
        <taxon>Bacteria</taxon>
        <taxon>Bacillati</taxon>
        <taxon>Actinomycetota</taxon>
        <taxon>Actinomycetes</taxon>
        <taxon>Pseudonocardiales</taxon>
        <taxon>Pseudonocardiaceae</taxon>
        <taxon>Allokutzneria</taxon>
    </lineage>
</organism>
<feature type="signal peptide" evidence="1">
    <location>
        <begin position="1"/>
        <end position="20"/>
    </location>
</feature>
<accession>A0ABV5ZQK2</accession>
<dbReference type="Proteomes" id="UP001589693">
    <property type="component" value="Unassembled WGS sequence"/>
</dbReference>
<gene>
    <name evidence="2" type="ORF">ACFFQA_04400</name>
</gene>
<keyword evidence="3" id="KW-1185">Reference proteome</keyword>